<keyword evidence="2" id="KW-0812">Transmembrane</keyword>
<dbReference type="PANTHER" id="PTHR37314:SF4">
    <property type="entry name" value="UPF0700 TRANSMEMBRANE PROTEIN YOAK"/>
    <property type="match status" value="1"/>
</dbReference>
<feature type="transmembrane region" description="Helical" evidence="2">
    <location>
        <begin position="163"/>
        <end position="185"/>
    </location>
</feature>
<dbReference type="PANTHER" id="PTHR37314">
    <property type="entry name" value="SLR0142 PROTEIN"/>
    <property type="match status" value="1"/>
</dbReference>
<evidence type="ECO:0000313" key="4">
    <source>
        <dbReference type="Proteomes" id="UP001597286"/>
    </source>
</evidence>
<evidence type="ECO:0000256" key="2">
    <source>
        <dbReference type="SAM" id="Phobius"/>
    </source>
</evidence>
<sequence>MGTGVDGRTLAVASVLAVLAGFVDAMGYIVLGGFFVSFMSGNTTRTGTAAVDGHWHTAAVGAGIIALFVVGVVAGSLVGNRWETWRQASVTFAVAVLIAVAAASVTVADGLVVAALALAMGVENAALDRGSGSALGLTYVTGTLVKFGRAIADALGGGPRWGWVAYGGLWLSLSSGVVAGALVHRALGLEGLWFAVAVAVALAVDGAVRARRAGSARGVHDDGHAREAHDGAEDVPAVGPEAVDDHPPGQ</sequence>
<dbReference type="EMBL" id="JBHUFB010000020">
    <property type="protein sequence ID" value="MFD1814842.1"/>
    <property type="molecule type" value="Genomic_DNA"/>
</dbReference>
<dbReference type="Pfam" id="PF06912">
    <property type="entry name" value="DUF1275"/>
    <property type="match status" value="1"/>
</dbReference>
<feature type="compositionally biased region" description="Basic and acidic residues" evidence="1">
    <location>
        <begin position="218"/>
        <end position="232"/>
    </location>
</feature>
<evidence type="ECO:0000313" key="3">
    <source>
        <dbReference type="EMBL" id="MFD1814842.1"/>
    </source>
</evidence>
<comment type="caution">
    <text evidence="3">The sequence shown here is derived from an EMBL/GenBank/DDBJ whole genome shotgun (WGS) entry which is preliminary data.</text>
</comment>
<keyword evidence="2" id="KW-1133">Transmembrane helix</keyword>
<proteinExistence type="predicted"/>
<feature type="transmembrane region" description="Helical" evidence="2">
    <location>
        <begin position="58"/>
        <end position="78"/>
    </location>
</feature>
<dbReference type="InterPro" id="IPR010699">
    <property type="entry name" value="DUF1275"/>
</dbReference>
<name>A0ABW4PB14_9NOCA</name>
<reference evidence="4" key="1">
    <citation type="journal article" date="2019" name="Int. J. Syst. Evol. Microbiol.">
        <title>The Global Catalogue of Microorganisms (GCM) 10K type strain sequencing project: providing services to taxonomists for standard genome sequencing and annotation.</title>
        <authorList>
            <consortium name="The Broad Institute Genomics Platform"/>
            <consortium name="The Broad Institute Genome Sequencing Center for Infectious Disease"/>
            <person name="Wu L."/>
            <person name="Ma J."/>
        </authorList>
    </citation>
    <scope>NUCLEOTIDE SEQUENCE [LARGE SCALE GENOMIC DNA]</scope>
    <source>
        <strain evidence="4">DT72</strain>
    </source>
</reference>
<feature type="transmembrane region" description="Helical" evidence="2">
    <location>
        <begin position="191"/>
        <end position="208"/>
    </location>
</feature>
<keyword evidence="4" id="KW-1185">Reference proteome</keyword>
<accession>A0ABW4PB14</accession>
<organism evidence="3 4">
    <name type="scientific">Rhodococcus gannanensis</name>
    <dbReference type="NCBI Taxonomy" id="1960308"/>
    <lineage>
        <taxon>Bacteria</taxon>
        <taxon>Bacillati</taxon>
        <taxon>Actinomycetota</taxon>
        <taxon>Actinomycetes</taxon>
        <taxon>Mycobacteriales</taxon>
        <taxon>Nocardiaceae</taxon>
        <taxon>Rhodococcus</taxon>
    </lineage>
</organism>
<evidence type="ECO:0000256" key="1">
    <source>
        <dbReference type="SAM" id="MobiDB-lite"/>
    </source>
</evidence>
<keyword evidence="2" id="KW-0472">Membrane</keyword>
<dbReference type="Proteomes" id="UP001597286">
    <property type="component" value="Unassembled WGS sequence"/>
</dbReference>
<feature type="transmembrane region" description="Helical" evidence="2">
    <location>
        <begin position="90"/>
        <end position="120"/>
    </location>
</feature>
<feature type="transmembrane region" description="Helical" evidence="2">
    <location>
        <begin position="12"/>
        <end position="38"/>
    </location>
</feature>
<feature type="region of interest" description="Disordered" evidence="1">
    <location>
        <begin position="215"/>
        <end position="250"/>
    </location>
</feature>
<dbReference type="RefSeq" id="WP_378487309.1">
    <property type="nucleotide sequence ID" value="NZ_JBHUFB010000020.1"/>
</dbReference>
<gene>
    <name evidence="3" type="ORF">ACFSJG_21700</name>
</gene>
<protein>
    <submittedName>
        <fullName evidence="3">YoaK family protein</fullName>
    </submittedName>
</protein>